<dbReference type="PANTHER" id="PTHR11932">
    <property type="entry name" value="CULLIN"/>
    <property type="match status" value="1"/>
</dbReference>
<dbReference type="OrthoDB" id="27073at2759"/>
<evidence type="ECO:0000313" key="6">
    <source>
        <dbReference type="Proteomes" id="UP000821853"/>
    </source>
</evidence>
<organism evidence="5 6">
    <name type="scientific">Haemaphysalis longicornis</name>
    <name type="common">Bush tick</name>
    <dbReference type="NCBI Taxonomy" id="44386"/>
    <lineage>
        <taxon>Eukaryota</taxon>
        <taxon>Metazoa</taxon>
        <taxon>Ecdysozoa</taxon>
        <taxon>Arthropoda</taxon>
        <taxon>Chelicerata</taxon>
        <taxon>Arachnida</taxon>
        <taxon>Acari</taxon>
        <taxon>Parasitiformes</taxon>
        <taxon>Ixodida</taxon>
        <taxon>Ixodoidea</taxon>
        <taxon>Ixodidae</taxon>
        <taxon>Haemaphysalinae</taxon>
        <taxon>Haemaphysalis</taxon>
    </lineage>
</organism>
<feature type="compositionally biased region" description="Polar residues" evidence="2">
    <location>
        <begin position="75"/>
        <end position="92"/>
    </location>
</feature>
<comment type="caution">
    <text evidence="5">The sequence shown here is derived from an EMBL/GenBank/DDBJ whole genome shotgun (WGS) entry which is preliminary data.</text>
</comment>
<dbReference type="AlphaFoldDB" id="A0A9J6FLB6"/>
<gene>
    <name evidence="5" type="ORF">HPB48_021158</name>
</gene>
<dbReference type="GO" id="GO:0031625">
    <property type="term" value="F:ubiquitin protein ligase binding"/>
    <property type="evidence" value="ECO:0007669"/>
    <property type="project" value="InterPro"/>
</dbReference>
<accession>A0A9J6FLB6</accession>
<reference evidence="5 6" key="1">
    <citation type="journal article" date="2020" name="Cell">
        <title>Large-Scale Comparative Analyses of Tick Genomes Elucidate Their Genetic Diversity and Vector Capacities.</title>
        <authorList>
            <consortium name="Tick Genome and Microbiome Consortium (TIGMIC)"/>
            <person name="Jia N."/>
            <person name="Wang J."/>
            <person name="Shi W."/>
            <person name="Du L."/>
            <person name="Sun Y."/>
            <person name="Zhan W."/>
            <person name="Jiang J.F."/>
            <person name="Wang Q."/>
            <person name="Zhang B."/>
            <person name="Ji P."/>
            <person name="Bell-Sakyi L."/>
            <person name="Cui X.M."/>
            <person name="Yuan T.T."/>
            <person name="Jiang B.G."/>
            <person name="Yang W.F."/>
            <person name="Lam T.T."/>
            <person name="Chang Q.C."/>
            <person name="Ding S.J."/>
            <person name="Wang X.J."/>
            <person name="Zhu J.G."/>
            <person name="Ruan X.D."/>
            <person name="Zhao L."/>
            <person name="Wei J.T."/>
            <person name="Ye R.Z."/>
            <person name="Que T.C."/>
            <person name="Du C.H."/>
            <person name="Zhou Y.H."/>
            <person name="Cheng J.X."/>
            <person name="Dai P.F."/>
            <person name="Guo W.B."/>
            <person name="Han X.H."/>
            <person name="Huang E.J."/>
            <person name="Li L.F."/>
            <person name="Wei W."/>
            <person name="Gao Y.C."/>
            <person name="Liu J.Z."/>
            <person name="Shao H.Z."/>
            <person name="Wang X."/>
            <person name="Wang C.C."/>
            <person name="Yang T.C."/>
            <person name="Huo Q.B."/>
            <person name="Li W."/>
            <person name="Chen H.Y."/>
            <person name="Chen S.E."/>
            <person name="Zhou L.G."/>
            <person name="Ni X.B."/>
            <person name="Tian J.H."/>
            <person name="Sheng Y."/>
            <person name="Liu T."/>
            <person name="Pan Y.S."/>
            <person name="Xia L.Y."/>
            <person name="Li J."/>
            <person name="Zhao F."/>
            <person name="Cao W.C."/>
        </authorList>
    </citation>
    <scope>NUCLEOTIDE SEQUENCE [LARGE SCALE GENOMIC DNA]</scope>
    <source>
        <strain evidence="5">HaeL-2018</strain>
    </source>
</reference>
<feature type="chain" id="PRO_5039940682" description="Cullin N-terminal domain-containing protein" evidence="3">
    <location>
        <begin position="27"/>
        <end position="429"/>
    </location>
</feature>
<dbReference type="InterPro" id="IPR016159">
    <property type="entry name" value="Cullin_repeat-like_dom_sf"/>
</dbReference>
<dbReference type="SUPFAM" id="SSF74788">
    <property type="entry name" value="Cullin repeat-like"/>
    <property type="match status" value="1"/>
</dbReference>
<evidence type="ECO:0000313" key="5">
    <source>
        <dbReference type="EMBL" id="KAH9367014.1"/>
    </source>
</evidence>
<sequence>MPTMAARKALLVVAAILVGYAATAVSADGHARHPNLIERIMEPIVRQVHLSQIGGPMKQPLLDGSHLSFRKLNMESSAQGDTASEQSDNNAKAQPGNDAGNSGNTKSKAASGSGSNSHEASHHNPAPASSVVIVQSSGLPEPPPASFHSAHPAPGPFDLMQHFLNSFMAAPPMMTPDFVPPPPLLPIVAAAETAKKASEKDNSSDANGVEVISVDVEVFVVPNANGNATASGKNNATALAGSSAARSPLFPRIFGLHLNRSAFRAVDIPHANTSSGAERQAAIPSSDQCPAQANRKRACRRSHQCEALGQPCDSFLELGVNEKDPNAKQPLLSVYKETFEHDFLAETERFYSRLSAKYFEQRPVPKYVTAALRCISVEEHRARSYMHESTLQPLLKIYDKVLVEDHTGNLSAAFQELLRKEKDVDLGLL</sequence>
<evidence type="ECO:0000256" key="3">
    <source>
        <dbReference type="SAM" id="SignalP"/>
    </source>
</evidence>
<dbReference type="VEuPathDB" id="VectorBase:HLOH_061529"/>
<evidence type="ECO:0000256" key="1">
    <source>
        <dbReference type="ARBA" id="ARBA00006019"/>
    </source>
</evidence>
<keyword evidence="6" id="KW-1185">Reference proteome</keyword>
<dbReference type="OMA" id="NSHEASH"/>
<evidence type="ECO:0000256" key="2">
    <source>
        <dbReference type="SAM" id="MobiDB-lite"/>
    </source>
</evidence>
<evidence type="ECO:0000259" key="4">
    <source>
        <dbReference type="Pfam" id="PF00888"/>
    </source>
</evidence>
<dbReference type="InterPro" id="IPR001373">
    <property type="entry name" value="Cullin_N"/>
</dbReference>
<dbReference type="EMBL" id="JABSTR010000004">
    <property type="protein sequence ID" value="KAH9367014.1"/>
    <property type="molecule type" value="Genomic_DNA"/>
</dbReference>
<dbReference type="Proteomes" id="UP000821853">
    <property type="component" value="Chromosome 2"/>
</dbReference>
<dbReference type="InterPro" id="IPR045093">
    <property type="entry name" value="Cullin"/>
</dbReference>
<proteinExistence type="inferred from homology"/>
<dbReference type="Gene3D" id="1.20.1310.10">
    <property type="entry name" value="Cullin Repeats"/>
    <property type="match status" value="1"/>
</dbReference>
<comment type="similarity">
    <text evidence="1">Belongs to the cullin family.</text>
</comment>
<feature type="domain" description="Cullin N-terminal" evidence="4">
    <location>
        <begin position="304"/>
        <end position="427"/>
    </location>
</feature>
<feature type="signal peptide" evidence="3">
    <location>
        <begin position="1"/>
        <end position="26"/>
    </location>
</feature>
<protein>
    <recommendedName>
        <fullName evidence="4">Cullin N-terminal domain-containing protein</fullName>
    </recommendedName>
</protein>
<feature type="compositionally biased region" description="Low complexity" evidence="2">
    <location>
        <begin position="102"/>
        <end position="117"/>
    </location>
</feature>
<name>A0A9J6FLB6_HAELO</name>
<feature type="region of interest" description="Disordered" evidence="2">
    <location>
        <begin position="75"/>
        <end position="126"/>
    </location>
</feature>
<keyword evidence="3" id="KW-0732">Signal</keyword>
<dbReference type="GO" id="GO:0006511">
    <property type="term" value="P:ubiquitin-dependent protein catabolic process"/>
    <property type="evidence" value="ECO:0007669"/>
    <property type="project" value="InterPro"/>
</dbReference>
<dbReference type="Pfam" id="PF00888">
    <property type="entry name" value="Cullin"/>
    <property type="match status" value="1"/>
</dbReference>